<keyword evidence="1" id="KW-1133">Transmembrane helix</keyword>
<protein>
    <recommendedName>
        <fullName evidence="4">Prepilin-type N-terminal cleavage/methylation domain-containing protein</fullName>
    </recommendedName>
</protein>
<dbReference type="EMBL" id="MHOT01000010">
    <property type="protein sequence ID" value="OGZ69499.1"/>
    <property type="molecule type" value="Genomic_DNA"/>
</dbReference>
<gene>
    <name evidence="2" type="ORF">A3D44_03730</name>
</gene>
<evidence type="ECO:0000256" key="1">
    <source>
        <dbReference type="SAM" id="Phobius"/>
    </source>
</evidence>
<dbReference type="InterPro" id="IPR012902">
    <property type="entry name" value="N_methyl_site"/>
</dbReference>
<dbReference type="AlphaFoldDB" id="A0A1G2I4A2"/>
<evidence type="ECO:0008006" key="4">
    <source>
        <dbReference type="Google" id="ProtNLM"/>
    </source>
</evidence>
<evidence type="ECO:0000313" key="3">
    <source>
        <dbReference type="Proteomes" id="UP000178820"/>
    </source>
</evidence>
<organism evidence="2 3">
    <name type="scientific">Candidatus Staskawiczbacteria bacterium RIFCSPHIGHO2_02_FULL_42_22</name>
    <dbReference type="NCBI Taxonomy" id="1802207"/>
    <lineage>
        <taxon>Bacteria</taxon>
        <taxon>Candidatus Staskawicziibacteriota</taxon>
    </lineage>
</organism>
<name>A0A1G2I4A2_9BACT</name>
<dbReference type="STRING" id="1802207.A3D44_03730"/>
<dbReference type="Proteomes" id="UP000178820">
    <property type="component" value="Unassembled WGS sequence"/>
</dbReference>
<keyword evidence="1" id="KW-0812">Transmembrane</keyword>
<reference evidence="2 3" key="1">
    <citation type="journal article" date="2016" name="Nat. Commun.">
        <title>Thousands of microbial genomes shed light on interconnected biogeochemical processes in an aquifer system.</title>
        <authorList>
            <person name="Anantharaman K."/>
            <person name="Brown C.T."/>
            <person name="Hug L.A."/>
            <person name="Sharon I."/>
            <person name="Castelle C.J."/>
            <person name="Probst A.J."/>
            <person name="Thomas B.C."/>
            <person name="Singh A."/>
            <person name="Wilkins M.J."/>
            <person name="Karaoz U."/>
            <person name="Brodie E.L."/>
            <person name="Williams K.H."/>
            <person name="Hubbard S.S."/>
            <person name="Banfield J.F."/>
        </authorList>
    </citation>
    <scope>NUCLEOTIDE SEQUENCE [LARGE SCALE GENOMIC DNA]</scope>
</reference>
<feature type="transmembrane region" description="Helical" evidence="1">
    <location>
        <begin position="21"/>
        <end position="43"/>
    </location>
</feature>
<dbReference type="Pfam" id="PF07963">
    <property type="entry name" value="N_methyl"/>
    <property type="match status" value="1"/>
</dbReference>
<proteinExistence type="predicted"/>
<comment type="caution">
    <text evidence="2">The sequence shown here is derived from an EMBL/GenBank/DDBJ whole genome shotgun (WGS) entry which is preliminary data.</text>
</comment>
<accession>A0A1G2I4A2</accession>
<sequence>MVNGQMSKVKCSQSGFTLLEIIIYFAVVSLVLLLTSSFIFYFMRADYQTQGNREVLDNARRALEIISFEVNGATGIYTPTTAATQLSLETPRYLPQGETTTYIDFFVCGTRLCLKKESQSPIFLTSDTVQVNSIAFTQISINGAMSIRTNLALQYKNTLGALQPAVTLYSTASLRKY</sequence>
<evidence type="ECO:0000313" key="2">
    <source>
        <dbReference type="EMBL" id="OGZ69499.1"/>
    </source>
</evidence>
<keyword evidence="1" id="KW-0472">Membrane</keyword>